<accession>A0A0G4NLT6</accession>
<name>A0A0G4NLT6_VERLO</name>
<gene>
    <name evidence="1" type="ORF">BN1723_020269</name>
</gene>
<dbReference type="AlphaFoldDB" id="A0A0G4NLT6"/>
<feature type="non-terminal residue" evidence="1">
    <location>
        <position position="1"/>
    </location>
</feature>
<reference evidence="2" key="1">
    <citation type="submission" date="2015-05" db="EMBL/GenBank/DDBJ databases">
        <authorList>
            <person name="Fogelqvist Johan"/>
        </authorList>
    </citation>
    <scope>NUCLEOTIDE SEQUENCE [LARGE SCALE GENOMIC DNA]</scope>
</reference>
<dbReference type="Proteomes" id="UP000045706">
    <property type="component" value="Unassembled WGS sequence"/>
</dbReference>
<proteinExistence type="predicted"/>
<sequence>KKRGVQTGLIRTLESALVWVFEQFPGTEAALNDLLTQESGPESLLIGKGSEAEMARALG</sequence>
<protein>
    <submittedName>
        <fullName evidence="1">Uncharacterized protein</fullName>
    </submittedName>
</protein>
<evidence type="ECO:0000313" key="1">
    <source>
        <dbReference type="EMBL" id="CRK47341.1"/>
    </source>
</evidence>
<evidence type="ECO:0000313" key="2">
    <source>
        <dbReference type="Proteomes" id="UP000045706"/>
    </source>
</evidence>
<dbReference type="EMBL" id="CVQI01036494">
    <property type="protein sequence ID" value="CRK47341.1"/>
    <property type="molecule type" value="Genomic_DNA"/>
</dbReference>
<organism evidence="1 2">
    <name type="scientific">Verticillium longisporum</name>
    <name type="common">Verticillium dahliae var. longisporum</name>
    <dbReference type="NCBI Taxonomy" id="100787"/>
    <lineage>
        <taxon>Eukaryota</taxon>
        <taxon>Fungi</taxon>
        <taxon>Dikarya</taxon>
        <taxon>Ascomycota</taxon>
        <taxon>Pezizomycotina</taxon>
        <taxon>Sordariomycetes</taxon>
        <taxon>Hypocreomycetidae</taxon>
        <taxon>Glomerellales</taxon>
        <taxon>Plectosphaerellaceae</taxon>
        <taxon>Verticillium</taxon>
    </lineage>
</organism>